<organism evidence="1 2">
    <name type="scientific">Suillus luteus UH-Slu-Lm8-n1</name>
    <dbReference type="NCBI Taxonomy" id="930992"/>
    <lineage>
        <taxon>Eukaryota</taxon>
        <taxon>Fungi</taxon>
        <taxon>Dikarya</taxon>
        <taxon>Basidiomycota</taxon>
        <taxon>Agaricomycotina</taxon>
        <taxon>Agaricomycetes</taxon>
        <taxon>Agaricomycetidae</taxon>
        <taxon>Boletales</taxon>
        <taxon>Suillineae</taxon>
        <taxon>Suillaceae</taxon>
        <taxon>Suillus</taxon>
    </lineage>
</organism>
<proteinExistence type="predicted"/>
<gene>
    <name evidence="1" type="ORF">CY34DRAFT_495689</name>
</gene>
<evidence type="ECO:0000313" key="2">
    <source>
        <dbReference type="Proteomes" id="UP000054485"/>
    </source>
</evidence>
<dbReference type="EMBL" id="KN835168">
    <property type="protein sequence ID" value="KIK45756.1"/>
    <property type="molecule type" value="Genomic_DNA"/>
</dbReference>
<sequence>MVVDAIFALQYMMISNIHLASTGSHLKVLNARSVMRITHCYNREGRVDFFIHFVCQRPVEIAYIRPSECDKLACDSGRLGSKP</sequence>
<dbReference type="InParanoid" id="A0A0D0AVK2"/>
<evidence type="ECO:0000313" key="1">
    <source>
        <dbReference type="EMBL" id="KIK45756.1"/>
    </source>
</evidence>
<dbReference type="Proteomes" id="UP000054485">
    <property type="component" value="Unassembled WGS sequence"/>
</dbReference>
<protein>
    <submittedName>
        <fullName evidence="1">Uncharacterized protein</fullName>
    </submittedName>
</protein>
<reference evidence="1 2" key="1">
    <citation type="submission" date="2014-04" db="EMBL/GenBank/DDBJ databases">
        <authorList>
            <consortium name="DOE Joint Genome Institute"/>
            <person name="Kuo A."/>
            <person name="Ruytinx J."/>
            <person name="Rineau F."/>
            <person name="Colpaert J."/>
            <person name="Kohler A."/>
            <person name="Nagy L.G."/>
            <person name="Floudas D."/>
            <person name="Copeland A."/>
            <person name="Barry K.W."/>
            <person name="Cichocki N."/>
            <person name="Veneault-Fourrey C."/>
            <person name="LaButti K."/>
            <person name="Lindquist E.A."/>
            <person name="Lipzen A."/>
            <person name="Lundell T."/>
            <person name="Morin E."/>
            <person name="Murat C."/>
            <person name="Sun H."/>
            <person name="Tunlid A."/>
            <person name="Henrissat B."/>
            <person name="Grigoriev I.V."/>
            <person name="Hibbett D.S."/>
            <person name="Martin F."/>
            <person name="Nordberg H.P."/>
            <person name="Cantor M.N."/>
            <person name="Hua S.X."/>
        </authorList>
    </citation>
    <scope>NUCLEOTIDE SEQUENCE [LARGE SCALE GENOMIC DNA]</scope>
    <source>
        <strain evidence="1 2">UH-Slu-Lm8-n1</strain>
    </source>
</reference>
<name>A0A0D0AVK2_9AGAM</name>
<dbReference type="HOGENOM" id="CLU_2544125_0_0_1"/>
<dbReference type="AlphaFoldDB" id="A0A0D0AVK2"/>
<keyword evidence="2" id="KW-1185">Reference proteome</keyword>
<accession>A0A0D0AVK2</accession>
<reference evidence="2" key="2">
    <citation type="submission" date="2015-01" db="EMBL/GenBank/DDBJ databases">
        <title>Evolutionary Origins and Diversification of the Mycorrhizal Mutualists.</title>
        <authorList>
            <consortium name="DOE Joint Genome Institute"/>
            <consortium name="Mycorrhizal Genomics Consortium"/>
            <person name="Kohler A."/>
            <person name="Kuo A."/>
            <person name="Nagy L.G."/>
            <person name="Floudas D."/>
            <person name="Copeland A."/>
            <person name="Barry K.W."/>
            <person name="Cichocki N."/>
            <person name="Veneault-Fourrey C."/>
            <person name="LaButti K."/>
            <person name="Lindquist E.A."/>
            <person name="Lipzen A."/>
            <person name="Lundell T."/>
            <person name="Morin E."/>
            <person name="Murat C."/>
            <person name="Riley R."/>
            <person name="Ohm R."/>
            <person name="Sun H."/>
            <person name="Tunlid A."/>
            <person name="Henrissat B."/>
            <person name="Grigoriev I.V."/>
            <person name="Hibbett D.S."/>
            <person name="Martin F."/>
        </authorList>
    </citation>
    <scope>NUCLEOTIDE SEQUENCE [LARGE SCALE GENOMIC DNA]</scope>
    <source>
        <strain evidence="2">UH-Slu-Lm8-n1</strain>
    </source>
</reference>